<comment type="caution">
    <text evidence="2">The sequence shown here is derived from an EMBL/GenBank/DDBJ whole genome shotgun (WGS) entry which is preliminary data.</text>
</comment>
<protein>
    <submittedName>
        <fullName evidence="2">Uncharacterized protein YdhG (YjbR/CyaY superfamily)</fullName>
    </submittedName>
</protein>
<accession>A0A4R6J486</accession>
<dbReference type="Proteomes" id="UP000295388">
    <property type="component" value="Unassembled WGS sequence"/>
</dbReference>
<sequence>MIAASGDGGHDVGMAEVKFTSVDEYIGSFPADVQEVLQEIRRRLHDVVPGAGEKISYQIPTITLDGKALLYFSAWKEHISVYPIPPVDDPLAAELEQYQAGKGTLKFPLKQPIPYDLIARVAQAFLDSRA</sequence>
<dbReference type="AlphaFoldDB" id="A0A4R6J486"/>
<evidence type="ECO:0000259" key="1">
    <source>
        <dbReference type="Pfam" id="PF08818"/>
    </source>
</evidence>
<dbReference type="InterPro" id="IPR014922">
    <property type="entry name" value="YdhG-like"/>
</dbReference>
<name>A0A4R6J486_9ACTN</name>
<dbReference type="EMBL" id="SNWQ01000040">
    <property type="protein sequence ID" value="TDO30190.1"/>
    <property type="molecule type" value="Genomic_DNA"/>
</dbReference>
<keyword evidence="3" id="KW-1185">Reference proteome</keyword>
<dbReference type="Gene3D" id="3.90.1150.200">
    <property type="match status" value="1"/>
</dbReference>
<organism evidence="2 3">
    <name type="scientific">Kribbella caucasensis</name>
    <dbReference type="NCBI Taxonomy" id="2512215"/>
    <lineage>
        <taxon>Bacteria</taxon>
        <taxon>Bacillati</taxon>
        <taxon>Actinomycetota</taxon>
        <taxon>Actinomycetes</taxon>
        <taxon>Propionibacteriales</taxon>
        <taxon>Kribbellaceae</taxon>
        <taxon>Kribbella</taxon>
    </lineage>
</organism>
<reference evidence="2 3" key="1">
    <citation type="submission" date="2019-03" db="EMBL/GenBank/DDBJ databases">
        <title>Genomic Encyclopedia of Type Strains, Phase III (KMG-III): the genomes of soil and plant-associated and newly described type strains.</title>
        <authorList>
            <person name="Whitman W."/>
        </authorList>
    </citation>
    <scope>NUCLEOTIDE SEQUENCE [LARGE SCALE GENOMIC DNA]</scope>
    <source>
        <strain evidence="2 3">VKM Ac-2527</strain>
    </source>
</reference>
<evidence type="ECO:0000313" key="3">
    <source>
        <dbReference type="Proteomes" id="UP000295388"/>
    </source>
</evidence>
<proteinExistence type="predicted"/>
<gene>
    <name evidence="2" type="ORF">EV643_14021</name>
</gene>
<feature type="domain" description="YdhG-like" evidence="1">
    <location>
        <begin position="34"/>
        <end position="124"/>
    </location>
</feature>
<dbReference type="SUPFAM" id="SSF159888">
    <property type="entry name" value="YdhG-like"/>
    <property type="match status" value="1"/>
</dbReference>
<dbReference type="Pfam" id="PF08818">
    <property type="entry name" value="DUF1801"/>
    <property type="match status" value="1"/>
</dbReference>
<evidence type="ECO:0000313" key="2">
    <source>
        <dbReference type="EMBL" id="TDO30190.1"/>
    </source>
</evidence>